<feature type="domain" description="HTH araC/xylS-type" evidence="7">
    <location>
        <begin position="145"/>
        <end position="244"/>
    </location>
</feature>
<dbReference type="PANTHER" id="PTHR48111">
    <property type="entry name" value="REGULATOR OF RPOS"/>
    <property type="match status" value="1"/>
</dbReference>
<dbReference type="Proteomes" id="UP000274271">
    <property type="component" value="Unassembled WGS sequence"/>
</dbReference>
<feature type="modified residue" description="4-aspartylphosphate" evidence="6">
    <location>
        <position position="52"/>
    </location>
</feature>
<dbReference type="EMBL" id="RQJP01000007">
    <property type="protein sequence ID" value="RRB10518.1"/>
    <property type="molecule type" value="Genomic_DNA"/>
</dbReference>
<evidence type="ECO:0000313" key="10">
    <source>
        <dbReference type="Proteomes" id="UP000274271"/>
    </source>
</evidence>
<evidence type="ECO:0000256" key="4">
    <source>
        <dbReference type="ARBA" id="ARBA00023125"/>
    </source>
</evidence>
<dbReference type="GO" id="GO:0032993">
    <property type="term" value="C:protein-DNA complex"/>
    <property type="evidence" value="ECO:0007669"/>
    <property type="project" value="TreeGrafter"/>
</dbReference>
<dbReference type="InterPro" id="IPR011006">
    <property type="entry name" value="CheY-like_superfamily"/>
</dbReference>
<dbReference type="Gene3D" id="1.10.10.60">
    <property type="entry name" value="Homeodomain-like"/>
    <property type="match status" value="1"/>
</dbReference>
<dbReference type="AlphaFoldDB" id="A0A3P1CB86"/>
<evidence type="ECO:0000256" key="5">
    <source>
        <dbReference type="ARBA" id="ARBA00023163"/>
    </source>
</evidence>
<protein>
    <submittedName>
        <fullName evidence="9">DNA-binding response regulator</fullName>
    </submittedName>
</protein>
<sequence length="254" mass="29277">MTTVLLVEDEEKLRENIAELLQLYGHVVEQATNGKEALYRLKQLQPDLIICDVMMPQMDGFTFLHTIKQNLSFRHIPVILLTAKVAREDRIAGLKQGAIDYLTKPFLKEELLLKVKNHVQLKTDVTAIICQKEGEKAILTVQFVKRVTELLEAHYSQKDYQLCTLTDGLGMSRSAVQRNLKRYFSKNFLELLKEFRLRKSADYLINTDLSLERIAGQCGFGSQSYFSSSFKTAFACSPLRYRTENQFLRQINET</sequence>
<evidence type="ECO:0000259" key="8">
    <source>
        <dbReference type="PROSITE" id="PS50110"/>
    </source>
</evidence>
<dbReference type="GO" id="GO:0000976">
    <property type="term" value="F:transcription cis-regulatory region binding"/>
    <property type="evidence" value="ECO:0007669"/>
    <property type="project" value="TreeGrafter"/>
</dbReference>
<dbReference type="PROSITE" id="PS50110">
    <property type="entry name" value="RESPONSE_REGULATORY"/>
    <property type="match status" value="1"/>
</dbReference>
<keyword evidence="2" id="KW-0902">Two-component regulatory system</keyword>
<keyword evidence="1 6" id="KW-0597">Phosphoprotein</keyword>
<keyword evidence="5" id="KW-0804">Transcription</keyword>
<dbReference type="Pfam" id="PF00072">
    <property type="entry name" value="Response_reg"/>
    <property type="match status" value="1"/>
</dbReference>
<gene>
    <name evidence="9" type="ORF">EHT87_30335</name>
</gene>
<name>A0A3P1CB86_9BACT</name>
<dbReference type="SMART" id="SM00448">
    <property type="entry name" value="REC"/>
    <property type="match status" value="1"/>
</dbReference>
<accession>A0A3P1CB86</accession>
<keyword evidence="3" id="KW-0805">Transcription regulation</keyword>
<dbReference type="RefSeq" id="WP_124910528.1">
    <property type="nucleotide sequence ID" value="NZ_RQJP01000007.1"/>
</dbReference>
<dbReference type="PANTHER" id="PTHR48111:SF1">
    <property type="entry name" value="TWO-COMPONENT RESPONSE REGULATOR ORR33"/>
    <property type="match status" value="1"/>
</dbReference>
<dbReference type="InterPro" id="IPR001789">
    <property type="entry name" value="Sig_transdc_resp-reg_receiver"/>
</dbReference>
<evidence type="ECO:0000256" key="3">
    <source>
        <dbReference type="ARBA" id="ARBA00023015"/>
    </source>
</evidence>
<keyword evidence="4 9" id="KW-0238">DNA-binding</keyword>
<dbReference type="InterPro" id="IPR009057">
    <property type="entry name" value="Homeodomain-like_sf"/>
</dbReference>
<comment type="caution">
    <text evidence="9">The sequence shown here is derived from an EMBL/GenBank/DDBJ whole genome shotgun (WGS) entry which is preliminary data.</text>
</comment>
<dbReference type="InterPro" id="IPR018060">
    <property type="entry name" value="HTH_AraC"/>
</dbReference>
<evidence type="ECO:0000256" key="2">
    <source>
        <dbReference type="ARBA" id="ARBA00023012"/>
    </source>
</evidence>
<dbReference type="InterPro" id="IPR039420">
    <property type="entry name" value="WalR-like"/>
</dbReference>
<evidence type="ECO:0000259" key="7">
    <source>
        <dbReference type="PROSITE" id="PS01124"/>
    </source>
</evidence>
<dbReference type="SUPFAM" id="SSF52172">
    <property type="entry name" value="CheY-like"/>
    <property type="match status" value="1"/>
</dbReference>
<dbReference type="PROSITE" id="PS01124">
    <property type="entry name" value="HTH_ARAC_FAMILY_2"/>
    <property type="match status" value="1"/>
</dbReference>
<feature type="domain" description="Response regulatory" evidence="8">
    <location>
        <begin position="3"/>
        <end position="119"/>
    </location>
</feature>
<proteinExistence type="predicted"/>
<dbReference type="GO" id="GO:0003700">
    <property type="term" value="F:DNA-binding transcription factor activity"/>
    <property type="evidence" value="ECO:0007669"/>
    <property type="project" value="InterPro"/>
</dbReference>
<dbReference type="SUPFAM" id="SSF46689">
    <property type="entry name" value="Homeodomain-like"/>
    <property type="match status" value="1"/>
</dbReference>
<dbReference type="SMART" id="SM00342">
    <property type="entry name" value="HTH_ARAC"/>
    <property type="match status" value="1"/>
</dbReference>
<keyword evidence="10" id="KW-1185">Reference proteome</keyword>
<reference evidence="9 10" key="1">
    <citation type="submission" date="2018-11" db="EMBL/GenBank/DDBJ databases">
        <authorList>
            <person name="Zhou Z."/>
            <person name="Wang G."/>
        </authorList>
    </citation>
    <scope>NUCLEOTIDE SEQUENCE [LARGE SCALE GENOMIC DNA]</scope>
    <source>
        <strain evidence="9 10">KCTC42998</strain>
    </source>
</reference>
<dbReference type="CDD" id="cd17574">
    <property type="entry name" value="REC_OmpR"/>
    <property type="match status" value="1"/>
</dbReference>
<evidence type="ECO:0000256" key="6">
    <source>
        <dbReference type="PROSITE-ProRule" id="PRU00169"/>
    </source>
</evidence>
<organism evidence="9 10">
    <name type="scientific">Larkinella knui</name>
    <dbReference type="NCBI Taxonomy" id="2025310"/>
    <lineage>
        <taxon>Bacteria</taxon>
        <taxon>Pseudomonadati</taxon>
        <taxon>Bacteroidota</taxon>
        <taxon>Cytophagia</taxon>
        <taxon>Cytophagales</taxon>
        <taxon>Spirosomataceae</taxon>
        <taxon>Larkinella</taxon>
    </lineage>
</organism>
<dbReference type="Pfam" id="PF12833">
    <property type="entry name" value="HTH_18"/>
    <property type="match status" value="1"/>
</dbReference>
<evidence type="ECO:0000313" key="9">
    <source>
        <dbReference type="EMBL" id="RRB10518.1"/>
    </source>
</evidence>
<evidence type="ECO:0000256" key="1">
    <source>
        <dbReference type="ARBA" id="ARBA00022553"/>
    </source>
</evidence>
<dbReference type="OrthoDB" id="9809670at2"/>
<dbReference type="Gene3D" id="3.40.50.2300">
    <property type="match status" value="1"/>
</dbReference>
<dbReference type="GO" id="GO:0005829">
    <property type="term" value="C:cytosol"/>
    <property type="evidence" value="ECO:0007669"/>
    <property type="project" value="TreeGrafter"/>
</dbReference>
<dbReference type="GO" id="GO:0000156">
    <property type="term" value="F:phosphorelay response regulator activity"/>
    <property type="evidence" value="ECO:0007669"/>
    <property type="project" value="TreeGrafter"/>
</dbReference>